<dbReference type="InterPro" id="IPR012902">
    <property type="entry name" value="N_methyl_site"/>
</dbReference>
<comment type="caution">
    <text evidence="3">The sequence shown here is derived from an EMBL/GenBank/DDBJ whole genome shotgun (WGS) entry which is preliminary data.</text>
</comment>
<dbReference type="Gene3D" id="3.30.700.10">
    <property type="entry name" value="Glycoprotein, Type 4 Pilin"/>
    <property type="match status" value="1"/>
</dbReference>
<organism evidence="3 4">
    <name type="scientific">Candidatus Doudnabacteria bacterium RIFCSPHIGHO2_01_FULL_45_18</name>
    <dbReference type="NCBI Taxonomy" id="1817823"/>
    <lineage>
        <taxon>Bacteria</taxon>
        <taxon>Candidatus Doudnaibacteriota</taxon>
    </lineage>
</organism>
<dbReference type="PROSITE" id="PS00409">
    <property type="entry name" value="PROKAR_NTER_METHYL"/>
    <property type="match status" value="1"/>
</dbReference>
<sequence>MKLTQNSGYTLIELLMVVSIIGFLSTAAMVSYQETRAISLSTSKIGDLQAMQKALELYYANNGHYPTITTAAEYPNYIHISDTETVQWGEVQTLLSPYMSTLPVSSNPAHPYIYVSGGASSVCVYHWNGYFTVQANQQGFALIVQLEGGPDYLAVNDGGSLMYYYERYGGSYSVGVGSCP</sequence>
<dbReference type="PRINTS" id="PR00813">
    <property type="entry name" value="BCTERIALGSPG"/>
</dbReference>
<reference evidence="3 4" key="1">
    <citation type="journal article" date="2016" name="Nat. Commun.">
        <title>Thousands of microbial genomes shed light on interconnected biogeochemical processes in an aquifer system.</title>
        <authorList>
            <person name="Anantharaman K."/>
            <person name="Brown C.T."/>
            <person name="Hug L.A."/>
            <person name="Sharon I."/>
            <person name="Castelle C.J."/>
            <person name="Probst A.J."/>
            <person name="Thomas B.C."/>
            <person name="Singh A."/>
            <person name="Wilkins M.J."/>
            <person name="Karaoz U."/>
            <person name="Brodie E.L."/>
            <person name="Williams K.H."/>
            <person name="Hubbard S.S."/>
            <person name="Banfield J.F."/>
        </authorList>
    </citation>
    <scope>NUCLEOTIDE SEQUENCE [LARGE SCALE GENOMIC DNA]</scope>
</reference>
<dbReference type="InterPro" id="IPR045584">
    <property type="entry name" value="Pilin-like"/>
</dbReference>
<accession>A0A1F5NRY6</accession>
<evidence type="ECO:0008006" key="5">
    <source>
        <dbReference type="Google" id="ProtNLM"/>
    </source>
</evidence>
<dbReference type="Proteomes" id="UP000176233">
    <property type="component" value="Unassembled WGS sequence"/>
</dbReference>
<keyword evidence="1" id="KW-0488">Methylation</keyword>
<evidence type="ECO:0000313" key="4">
    <source>
        <dbReference type="Proteomes" id="UP000176233"/>
    </source>
</evidence>
<dbReference type="EMBL" id="MFEJ01000012">
    <property type="protein sequence ID" value="OGE80431.1"/>
    <property type="molecule type" value="Genomic_DNA"/>
</dbReference>
<keyword evidence="2" id="KW-0472">Membrane</keyword>
<evidence type="ECO:0000256" key="2">
    <source>
        <dbReference type="SAM" id="Phobius"/>
    </source>
</evidence>
<dbReference type="GO" id="GO:0015627">
    <property type="term" value="C:type II protein secretion system complex"/>
    <property type="evidence" value="ECO:0007669"/>
    <property type="project" value="InterPro"/>
</dbReference>
<dbReference type="InterPro" id="IPR000983">
    <property type="entry name" value="Bac_GSPG_pilin"/>
</dbReference>
<gene>
    <name evidence="3" type="ORF">A2660_03080</name>
</gene>
<keyword evidence="2" id="KW-0812">Transmembrane</keyword>
<name>A0A1F5NRY6_9BACT</name>
<dbReference type="GO" id="GO:0015628">
    <property type="term" value="P:protein secretion by the type II secretion system"/>
    <property type="evidence" value="ECO:0007669"/>
    <property type="project" value="InterPro"/>
</dbReference>
<feature type="transmembrane region" description="Helical" evidence="2">
    <location>
        <begin position="12"/>
        <end position="32"/>
    </location>
</feature>
<evidence type="ECO:0000256" key="1">
    <source>
        <dbReference type="ARBA" id="ARBA00022481"/>
    </source>
</evidence>
<proteinExistence type="predicted"/>
<dbReference type="SUPFAM" id="SSF54523">
    <property type="entry name" value="Pili subunits"/>
    <property type="match status" value="1"/>
</dbReference>
<dbReference type="AlphaFoldDB" id="A0A1F5NRY6"/>
<keyword evidence="2" id="KW-1133">Transmembrane helix</keyword>
<dbReference type="Pfam" id="PF07963">
    <property type="entry name" value="N_methyl"/>
    <property type="match status" value="1"/>
</dbReference>
<protein>
    <recommendedName>
        <fullName evidence="5">Type II secretion system protein GspG C-terminal domain-containing protein</fullName>
    </recommendedName>
</protein>
<evidence type="ECO:0000313" key="3">
    <source>
        <dbReference type="EMBL" id="OGE80431.1"/>
    </source>
</evidence>
<dbReference type="NCBIfam" id="TIGR02532">
    <property type="entry name" value="IV_pilin_GFxxxE"/>
    <property type="match status" value="1"/>
</dbReference>